<name>A0A2G1QGW3_9HYPH</name>
<evidence type="ECO:0000259" key="3">
    <source>
        <dbReference type="Pfam" id="PF14342"/>
    </source>
</evidence>
<feature type="compositionally biased region" description="Basic and acidic residues" evidence="1">
    <location>
        <begin position="220"/>
        <end position="231"/>
    </location>
</feature>
<sequence>MLDGIMLLWFLLTAMSVLFVAVDIRSTPEATVMKWGFILLTAYTGPIGAFLYVLGCREPLPGLHEQYTAIHWRQALGSTMHCVAGDGIGILAGAVVAPYLSLGHLADIAVEYVLGFGFGWTIFQALFMQQMSGGSYTRSLAATFMPEFLSMNFLMSGMIVAHAIGAMLVGAPLEPATPEFWFVMSMALLAGFVVAYPVNAWMVARHMKHGMMTVRPAGRPADRPHAPHADHTNGAGDRTMPQPSPAAIRIVAVLSLAALGAAVAVSMLLAHTV</sequence>
<keyword evidence="2" id="KW-0472">Membrane</keyword>
<feature type="transmembrane region" description="Helical" evidence="2">
    <location>
        <begin position="148"/>
        <end position="168"/>
    </location>
</feature>
<dbReference type="Proteomes" id="UP000221168">
    <property type="component" value="Unassembled WGS sequence"/>
</dbReference>
<organism evidence="4 5">
    <name type="scientific">Zhengella mangrovi</name>
    <dbReference type="NCBI Taxonomy" id="1982044"/>
    <lineage>
        <taxon>Bacteria</taxon>
        <taxon>Pseudomonadati</taxon>
        <taxon>Pseudomonadota</taxon>
        <taxon>Alphaproteobacteria</taxon>
        <taxon>Hyphomicrobiales</taxon>
        <taxon>Notoacmeibacteraceae</taxon>
        <taxon>Zhengella</taxon>
    </lineage>
</organism>
<gene>
    <name evidence="4" type="ORF">CSC94_22755</name>
</gene>
<dbReference type="EMBL" id="PDVP01000024">
    <property type="protein sequence ID" value="PHP64755.1"/>
    <property type="molecule type" value="Genomic_DNA"/>
</dbReference>
<feature type="region of interest" description="Disordered" evidence="1">
    <location>
        <begin position="217"/>
        <end position="240"/>
    </location>
</feature>
<accession>A0A2G1QGW3</accession>
<dbReference type="OrthoDB" id="9757546at2"/>
<feature type="transmembrane region" description="Helical" evidence="2">
    <location>
        <begin position="108"/>
        <end position="127"/>
    </location>
</feature>
<reference evidence="4 5" key="1">
    <citation type="submission" date="2017-10" db="EMBL/GenBank/DDBJ databases">
        <title>Sedimentibacterium mangrovi gen. nov., sp. nov., a novel member of family Phyllobacteriacea isolated from mangrove sediment.</title>
        <authorList>
            <person name="Liao H."/>
            <person name="Tian Y."/>
        </authorList>
    </citation>
    <scope>NUCLEOTIDE SEQUENCE [LARGE SCALE GENOMIC DNA]</scope>
    <source>
        <strain evidence="4 5">X9-2-2</strain>
    </source>
</reference>
<comment type="caution">
    <text evidence="4">The sequence shown here is derived from an EMBL/GenBank/DDBJ whole genome shotgun (WGS) entry which is preliminary data.</text>
</comment>
<dbReference type="InterPro" id="IPR025509">
    <property type="entry name" value="DUF4396"/>
</dbReference>
<keyword evidence="2" id="KW-1133">Transmembrane helix</keyword>
<dbReference type="Pfam" id="PF14342">
    <property type="entry name" value="DUF4396"/>
    <property type="match status" value="1"/>
</dbReference>
<feature type="domain" description="DUF4396" evidence="3">
    <location>
        <begin position="71"/>
        <end position="208"/>
    </location>
</feature>
<evidence type="ECO:0000313" key="5">
    <source>
        <dbReference type="Proteomes" id="UP000221168"/>
    </source>
</evidence>
<feature type="transmembrane region" description="Helical" evidence="2">
    <location>
        <begin position="180"/>
        <end position="202"/>
    </location>
</feature>
<feature type="transmembrane region" description="Helical" evidence="2">
    <location>
        <begin position="6"/>
        <end position="24"/>
    </location>
</feature>
<keyword evidence="2" id="KW-0812">Transmembrane</keyword>
<dbReference type="RefSeq" id="WP_099308676.1">
    <property type="nucleotide sequence ID" value="NZ_PDVP01000024.1"/>
</dbReference>
<feature type="transmembrane region" description="Helical" evidence="2">
    <location>
        <begin position="246"/>
        <end position="270"/>
    </location>
</feature>
<protein>
    <recommendedName>
        <fullName evidence="3">DUF4396 domain-containing protein</fullName>
    </recommendedName>
</protein>
<dbReference type="AlphaFoldDB" id="A0A2G1QGW3"/>
<keyword evidence="5" id="KW-1185">Reference proteome</keyword>
<proteinExistence type="predicted"/>
<feature type="transmembrane region" description="Helical" evidence="2">
    <location>
        <begin position="36"/>
        <end position="55"/>
    </location>
</feature>
<evidence type="ECO:0000256" key="1">
    <source>
        <dbReference type="SAM" id="MobiDB-lite"/>
    </source>
</evidence>
<evidence type="ECO:0000313" key="4">
    <source>
        <dbReference type="EMBL" id="PHP64755.1"/>
    </source>
</evidence>
<evidence type="ECO:0000256" key="2">
    <source>
        <dbReference type="SAM" id="Phobius"/>
    </source>
</evidence>